<feature type="binding site" evidence="4">
    <location>
        <position position="71"/>
    </location>
    <ligand>
        <name>Zn(2+)</name>
        <dbReference type="ChEBI" id="CHEBI:29105"/>
    </ligand>
</feature>
<feature type="binding site" evidence="4">
    <location>
        <position position="75"/>
    </location>
    <ligand>
        <name>Zn(2+)</name>
        <dbReference type="ChEBI" id="CHEBI:29105"/>
    </ligand>
</feature>
<dbReference type="InterPro" id="IPR006640">
    <property type="entry name" value="SprT-like_domain"/>
</dbReference>
<feature type="domain" description="SprT-like" evidence="5">
    <location>
        <begin position="8"/>
        <end position="155"/>
    </location>
</feature>
<proteinExistence type="inferred from homology"/>
<keyword evidence="3 4" id="KW-0862">Zinc</keyword>
<organism evidence="6 7">
    <name type="scientific">Paenibacillus radicis</name>
    <name type="common">ex Gao et al. 2016</name>
    <dbReference type="NCBI Taxonomy" id="1737354"/>
    <lineage>
        <taxon>Bacteria</taxon>
        <taxon>Bacillati</taxon>
        <taxon>Bacillota</taxon>
        <taxon>Bacilli</taxon>
        <taxon>Bacillales</taxon>
        <taxon>Paenibacillaceae</taxon>
        <taxon>Paenibacillus</taxon>
    </lineage>
</organism>
<dbReference type="GO" id="GO:0006950">
    <property type="term" value="P:response to stress"/>
    <property type="evidence" value="ECO:0007669"/>
    <property type="project" value="UniProtKB-ARBA"/>
</dbReference>
<accession>A0A917H170</accession>
<evidence type="ECO:0000256" key="1">
    <source>
        <dbReference type="ARBA" id="ARBA00022490"/>
    </source>
</evidence>
<evidence type="ECO:0000313" key="6">
    <source>
        <dbReference type="EMBL" id="GGG63537.1"/>
    </source>
</evidence>
<reference evidence="6 7" key="1">
    <citation type="journal article" date="2014" name="Int. J. Syst. Evol. Microbiol.">
        <title>Complete genome sequence of Corynebacterium casei LMG S-19264T (=DSM 44701T), isolated from a smear-ripened cheese.</title>
        <authorList>
            <consortium name="US DOE Joint Genome Institute (JGI-PGF)"/>
            <person name="Walter F."/>
            <person name="Albersmeier A."/>
            <person name="Kalinowski J."/>
            <person name="Ruckert C."/>
        </authorList>
    </citation>
    <scope>NUCLEOTIDE SEQUENCE [LARGE SCALE GENOMIC DNA]</scope>
    <source>
        <strain evidence="6 7">CGMCC 1.15286</strain>
    </source>
</reference>
<dbReference type="InterPro" id="IPR035240">
    <property type="entry name" value="SprT_Zn_ribbon"/>
</dbReference>
<dbReference type="Pfam" id="PF17283">
    <property type="entry name" value="Zn_ribbon_SprT"/>
    <property type="match status" value="1"/>
</dbReference>
<sequence length="163" mass="19329">MTLLMNDQTLQLWVERVSLESFGRPFKHKATFNRRLKATGGRYFTKSHNIEISPHQLENFGQEETEKIIKHELCHYHLHIMKRGYQHRDQDFKQLLAHVGGSRYCKSLPERAERKPAPFRYKLVCGNCGMEYPRRRRLNPARYVCGKCRGKLFLKTLDLVEKP</sequence>
<comment type="caution">
    <text evidence="6">The sequence shown here is derived from an EMBL/GenBank/DDBJ whole genome shotgun (WGS) entry which is preliminary data.</text>
</comment>
<protein>
    <recommendedName>
        <fullName evidence="4">Protein SprT-like</fullName>
    </recommendedName>
</protein>
<dbReference type="GO" id="GO:0005737">
    <property type="term" value="C:cytoplasm"/>
    <property type="evidence" value="ECO:0007669"/>
    <property type="project" value="UniProtKB-SubCell"/>
</dbReference>
<dbReference type="GO" id="GO:0008270">
    <property type="term" value="F:zinc ion binding"/>
    <property type="evidence" value="ECO:0007669"/>
    <property type="project" value="UniProtKB-UniRule"/>
</dbReference>
<name>A0A917H170_9BACL</name>
<dbReference type="HAMAP" id="MF_00745">
    <property type="entry name" value="SprT_like"/>
    <property type="match status" value="1"/>
</dbReference>
<dbReference type="SMART" id="SM00731">
    <property type="entry name" value="SprT"/>
    <property type="match status" value="1"/>
</dbReference>
<evidence type="ECO:0000256" key="2">
    <source>
        <dbReference type="ARBA" id="ARBA00022723"/>
    </source>
</evidence>
<evidence type="ECO:0000259" key="5">
    <source>
        <dbReference type="SMART" id="SM00731"/>
    </source>
</evidence>
<feature type="active site" evidence="4">
    <location>
        <position position="72"/>
    </location>
</feature>
<evidence type="ECO:0000256" key="3">
    <source>
        <dbReference type="ARBA" id="ARBA00022833"/>
    </source>
</evidence>
<dbReference type="Pfam" id="PF10263">
    <property type="entry name" value="SprT-like"/>
    <property type="match status" value="1"/>
</dbReference>
<evidence type="ECO:0000313" key="7">
    <source>
        <dbReference type="Proteomes" id="UP000600247"/>
    </source>
</evidence>
<keyword evidence="2 4" id="KW-0479">Metal-binding</keyword>
<gene>
    <name evidence="6" type="ORF">GCM10010918_16880</name>
</gene>
<dbReference type="Proteomes" id="UP000600247">
    <property type="component" value="Unassembled WGS sequence"/>
</dbReference>
<dbReference type="AlphaFoldDB" id="A0A917H170"/>
<dbReference type="NCBIfam" id="NF003339">
    <property type="entry name" value="PRK04351.1"/>
    <property type="match status" value="1"/>
</dbReference>
<comment type="similarity">
    <text evidence="4">Belongs to the SprT family.</text>
</comment>
<keyword evidence="1 4" id="KW-0963">Cytoplasm</keyword>
<comment type="subcellular location">
    <subcellularLocation>
        <location evidence="4">Cytoplasm</location>
    </subcellularLocation>
</comment>
<evidence type="ECO:0000256" key="4">
    <source>
        <dbReference type="HAMAP-Rule" id="MF_00745"/>
    </source>
</evidence>
<dbReference type="InterPro" id="IPR023524">
    <property type="entry name" value="Uncharacterised_SprT-like"/>
</dbReference>
<dbReference type="EMBL" id="BMHY01000002">
    <property type="protein sequence ID" value="GGG63537.1"/>
    <property type="molecule type" value="Genomic_DNA"/>
</dbReference>
<comment type="cofactor">
    <cofactor evidence="4">
        <name>Zn(2+)</name>
        <dbReference type="ChEBI" id="CHEBI:29105"/>
    </cofactor>
    <text evidence="4">Binds 1 zinc ion.</text>
</comment>
<keyword evidence="7" id="KW-1185">Reference proteome</keyword>